<dbReference type="AlphaFoldDB" id="A0A8S0FT60"/>
<dbReference type="Gene3D" id="3.15.30.10">
    <property type="entry name" value="putative capsid protein of prophage domain like"/>
    <property type="match status" value="1"/>
</dbReference>
<gene>
    <name evidence="2" type="ORF">EIMP300_45880</name>
</gene>
<organism evidence="2 3">
    <name type="scientific">Escherichia coli</name>
    <dbReference type="NCBI Taxonomy" id="562"/>
    <lineage>
        <taxon>Bacteria</taxon>
        <taxon>Pseudomonadati</taxon>
        <taxon>Pseudomonadota</taxon>
        <taxon>Gammaproteobacteria</taxon>
        <taxon>Enterobacterales</taxon>
        <taxon>Enterobacteriaceae</taxon>
        <taxon>Escherichia</taxon>
    </lineage>
</organism>
<evidence type="ECO:0000313" key="3">
    <source>
        <dbReference type="Proteomes" id="UP000467488"/>
    </source>
</evidence>
<feature type="compositionally biased region" description="Polar residues" evidence="1">
    <location>
        <begin position="49"/>
        <end position="63"/>
    </location>
</feature>
<name>A0A8S0FT60_ECOLX</name>
<accession>A0A8S0FT60</accession>
<dbReference type="EMBL" id="AP022360">
    <property type="protein sequence ID" value="BBU83188.1"/>
    <property type="molecule type" value="Genomic_DNA"/>
</dbReference>
<proteinExistence type="predicted"/>
<evidence type="ECO:0000313" key="2">
    <source>
        <dbReference type="EMBL" id="BBU83188.1"/>
    </source>
</evidence>
<dbReference type="Pfam" id="PF03864">
    <property type="entry name" value="Phage_cap_E"/>
    <property type="match status" value="1"/>
</dbReference>
<feature type="compositionally biased region" description="Acidic residues" evidence="1">
    <location>
        <begin position="64"/>
        <end position="73"/>
    </location>
</feature>
<protein>
    <submittedName>
        <fullName evidence="2">Uncharacterized protein</fullName>
    </submittedName>
</protein>
<dbReference type="InterPro" id="IPR005564">
    <property type="entry name" value="Major_capsid_GpE"/>
</dbReference>
<dbReference type="Proteomes" id="UP000467488">
    <property type="component" value="Chromosome"/>
</dbReference>
<reference evidence="2 3" key="1">
    <citation type="submission" date="2020-01" db="EMBL/GenBank/DDBJ databases">
        <title>Dynamics of blaIMP-6 dissemination in carbapenem resistant Enterobacteriacea isolated from regional surveillance in Osaka, Japan.</title>
        <authorList>
            <person name="Abe R."/>
            <person name="Akeda Y."/>
            <person name="Sugawara Y."/>
            <person name="Yamamoto N."/>
            <person name="Tomono K."/>
            <person name="Takeuchi D."/>
            <person name="Kawahara R."/>
            <person name="Hamada S."/>
        </authorList>
    </citation>
    <scope>NUCLEOTIDE SEQUENCE [LARGE SCALE GENOMIC DNA]</scope>
    <source>
        <strain evidence="2 3">E300</strain>
    </source>
</reference>
<feature type="region of interest" description="Disordered" evidence="1">
    <location>
        <begin position="49"/>
        <end position="85"/>
    </location>
</feature>
<evidence type="ECO:0000256" key="1">
    <source>
        <dbReference type="SAM" id="MobiDB-lite"/>
    </source>
</evidence>
<sequence length="85" mass="9403">MQNLLDEELSISQLEEFQAVQAVLYGKYTVSGSNIETYEIDMSRSATNNVTQSGSTAWSTQDAETYDPSDDIESYALTSPPVRLT</sequence>
<dbReference type="Gene3D" id="3.30.1930.10">
    <property type="entry name" value="capsid protein of prophage domain"/>
    <property type="match status" value="1"/>
</dbReference>